<dbReference type="GO" id="GO:0008270">
    <property type="term" value="F:zinc ion binding"/>
    <property type="evidence" value="ECO:0007669"/>
    <property type="project" value="UniProtKB-KW"/>
</dbReference>
<dbReference type="Proteomes" id="UP000825935">
    <property type="component" value="Chromosome 39"/>
</dbReference>
<name>A0A8T2Q090_CERRI</name>
<dbReference type="OrthoDB" id="8062037at2759"/>
<dbReference type="PANTHER" id="PTHR46798">
    <property type="entry name" value="OS09G0511500 PROTEIN"/>
    <property type="match status" value="1"/>
</dbReference>
<organism evidence="3 4">
    <name type="scientific">Ceratopteris richardii</name>
    <name type="common">Triangle waterfern</name>
    <dbReference type="NCBI Taxonomy" id="49495"/>
    <lineage>
        <taxon>Eukaryota</taxon>
        <taxon>Viridiplantae</taxon>
        <taxon>Streptophyta</taxon>
        <taxon>Embryophyta</taxon>
        <taxon>Tracheophyta</taxon>
        <taxon>Polypodiopsida</taxon>
        <taxon>Polypodiidae</taxon>
        <taxon>Polypodiales</taxon>
        <taxon>Pteridineae</taxon>
        <taxon>Pteridaceae</taxon>
        <taxon>Parkerioideae</taxon>
        <taxon>Ceratopteris</taxon>
    </lineage>
</organism>
<dbReference type="CDD" id="cd16448">
    <property type="entry name" value="RING-H2"/>
    <property type="match status" value="1"/>
</dbReference>
<gene>
    <name evidence="3" type="ORF">KP509_39G041800</name>
</gene>
<reference evidence="3" key="1">
    <citation type="submission" date="2021-08" db="EMBL/GenBank/DDBJ databases">
        <title>WGS assembly of Ceratopteris richardii.</title>
        <authorList>
            <person name="Marchant D.B."/>
            <person name="Chen G."/>
            <person name="Jenkins J."/>
            <person name="Shu S."/>
            <person name="Leebens-Mack J."/>
            <person name="Grimwood J."/>
            <person name="Schmutz J."/>
            <person name="Soltis P."/>
            <person name="Soltis D."/>
            <person name="Chen Z.-H."/>
        </authorList>
    </citation>
    <scope>NUCLEOTIDE SEQUENCE</scope>
    <source>
        <strain evidence="3">Whitten #5841</strain>
        <tissue evidence="3">Leaf</tissue>
    </source>
</reference>
<dbReference type="SUPFAM" id="SSF57850">
    <property type="entry name" value="RING/U-box"/>
    <property type="match status" value="1"/>
</dbReference>
<keyword evidence="1" id="KW-0863">Zinc-finger</keyword>
<dbReference type="Gene3D" id="3.30.40.10">
    <property type="entry name" value="Zinc/RING finger domain, C3HC4 (zinc finger)"/>
    <property type="match status" value="1"/>
</dbReference>
<proteinExistence type="predicted"/>
<dbReference type="InterPro" id="IPR044274">
    <property type="entry name" value="RFI2"/>
</dbReference>
<dbReference type="GO" id="GO:0004842">
    <property type="term" value="F:ubiquitin-protein transferase activity"/>
    <property type="evidence" value="ECO:0007669"/>
    <property type="project" value="InterPro"/>
</dbReference>
<dbReference type="EMBL" id="CM035444">
    <property type="protein sequence ID" value="KAH7277242.1"/>
    <property type="molecule type" value="Genomic_DNA"/>
</dbReference>
<dbReference type="InterPro" id="IPR001841">
    <property type="entry name" value="Znf_RING"/>
</dbReference>
<keyword evidence="1" id="KW-0862">Zinc</keyword>
<protein>
    <recommendedName>
        <fullName evidence="2">RING-type domain-containing protein</fullName>
    </recommendedName>
</protein>
<comment type="caution">
    <text evidence="3">The sequence shown here is derived from an EMBL/GenBank/DDBJ whole genome shotgun (WGS) entry which is preliminary data.</text>
</comment>
<keyword evidence="4" id="KW-1185">Reference proteome</keyword>
<dbReference type="PROSITE" id="PS50089">
    <property type="entry name" value="ZF_RING_2"/>
    <property type="match status" value="1"/>
</dbReference>
<dbReference type="InterPro" id="IPR013083">
    <property type="entry name" value="Znf_RING/FYVE/PHD"/>
</dbReference>
<evidence type="ECO:0000259" key="2">
    <source>
        <dbReference type="PROSITE" id="PS50089"/>
    </source>
</evidence>
<dbReference type="SMART" id="SM00184">
    <property type="entry name" value="RING"/>
    <property type="match status" value="1"/>
</dbReference>
<sequence length="443" mass="47417">MAGEDVVGVTLTKDVSSAGFCVSCSVCLEVVSEDAKDRAIAKLTCGHRFHLDCIGSSFNAKGRMQCPNCRHVEVGRWLYANGGCVHEDPVDDFTFEEEVEAYGAPNVQFPPGWCPHQPALAHFALELEDFDNFNNSYADLRQGSRLSASVGQICPYLATHGFFLGGPSPHADESLGLHAGHHHRPRSMRRMAIFHAAQRNYGQQQASGTSSGVPTSYEASSQNFNTVGAFLQPSSASQHTLGFVVGNPQPVHPGVNQGANVSSGQIFGQLPIMRTTQAVTGNLSSQSHSLSASRSVFANPRHRRQNEVLSMPIRASSSDVSWTTSEPVHDYSSLVASSPTSGPLTRGDALGWTQTPEAQVDPWATGMYVPQPSAGGSSQWWAWVPSGNNSAQRLVASGAPNSFHHEGQFVGAGLFPRPRTSPVAGFSEQPADGSYAWGYSGFL</sequence>
<evidence type="ECO:0000256" key="1">
    <source>
        <dbReference type="PROSITE-ProRule" id="PRU00175"/>
    </source>
</evidence>
<dbReference type="AlphaFoldDB" id="A0A8T2Q090"/>
<feature type="domain" description="RING-type" evidence="2">
    <location>
        <begin position="24"/>
        <end position="70"/>
    </location>
</feature>
<evidence type="ECO:0000313" key="3">
    <source>
        <dbReference type="EMBL" id="KAH7277242.1"/>
    </source>
</evidence>
<dbReference type="PANTHER" id="PTHR46798:SF3">
    <property type="entry name" value="RING FINGER FAMILY PROTEIN"/>
    <property type="match status" value="1"/>
</dbReference>
<dbReference type="OMA" id="VEPIINM"/>
<accession>A0A8T2Q090</accession>
<keyword evidence="1" id="KW-0479">Metal-binding</keyword>
<dbReference type="Pfam" id="PF13639">
    <property type="entry name" value="zf-RING_2"/>
    <property type="match status" value="1"/>
</dbReference>
<evidence type="ECO:0000313" key="4">
    <source>
        <dbReference type="Proteomes" id="UP000825935"/>
    </source>
</evidence>